<dbReference type="EMBL" id="WEIO01000003">
    <property type="protein sequence ID" value="KAB7707571.1"/>
    <property type="molecule type" value="Genomic_DNA"/>
</dbReference>
<proteinExistence type="predicted"/>
<accession>A0A6I1FMT5</accession>
<protein>
    <submittedName>
        <fullName evidence="1">Uncharacterized protein</fullName>
    </submittedName>
</protein>
<dbReference type="Proteomes" id="UP000429595">
    <property type="component" value="Unassembled WGS sequence"/>
</dbReference>
<comment type="caution">
    <text evidence="1">The sequence shown here is derived from an EMBL/GenBank/DDBJ whole genome shotgun (WGS) entry which is preliminary data.</text>
</comment>
<dbReference type="AlphaFoldDB" id="A0A6I1FMT5"/>
<name>A0A6I1FMT5_9BACI</name>
<evidence type="ECO:0000313" key="2">
    <source>
        <dbReference type="Proteomes" id="UP000429595"/>
    </source>
</evidence>
<gene>
    <name evidence="1" type="ORF">F9802_07445</name>
</gene>
<sequence length="74" mass="8864">MIRQGEYGVLDGKEFEVFYHDGNYHLRSRDRQDTALGFSPVIDIYTRILQFSARVPQISERPCLFYERKPRPHF</sequence>
<keyword evidence="2" id="KW-1185">Reference proteome</keyword>
<reference evidence="1 2" key="1">
    <citation type="submission" date="2019-10" db="EMBL/GenBank/DDBJ databases">
        <title>Bacillus aerolatum sp. nov., isolated from bioaerosol of sport playgrounds.</title>
        <authorList>
            <person name="Chen P."/>
            <person name="Zhang G."/>
        </authorList>
    </citation>
    <scope>NUCLEOTIDE SEQUENCE [LARGE SCALE GENOMIC DNA]</scope>
    <source>
        <strain evidence="1 2">CX253</strain>
    </source>
</reference>
<dbReference type="RefSeq" id="WP_152150535.1">
    <property type="nucleotide sequence ID" value="NZ_WEIO01000003.1"/>
</dbReference>
<organism evidence="1 2">
    <name type="scientific">Bacillus aerolatus</name>
    <dbReference type="NCBI Taxonomy" id="2653354"/>
    <lineage>
        <taxon>Bacteria</taxon>
        <taxon>Bacillati</taxon>
        <taxon>Bacillota</taxon>
        <taxon>Bacilli</taxon>
        <taxon>Bacillales</taxon>
        <taxon>Bacillaceae</taxon>
        <taxon>Bacillus</taxon>
    </lineage>
</organism>
<evidence type="ECO:0000313" key="1">
    <source>
        <dbReference type="EMBL" id="KAB7707571.1"/>
    </source>
</evidence>